<comment type="caution">
    <text evidence="5">The sequence shown here is derived from an EMBL/GenBank/DDBJ whole genome shotgun (WGS) entry which is preliminary data.</text>
</comment>
<dbReference type="CDD" id="cd01129">
    <property type="entry name" value="PulE-GspE-like"/>
    <property type="match status" value="1"/>
</dbReference>
<dbReference type="PANTHER" id="PTHR30258:SF1">
    <property type="entry name" value="PROTEIN TRANSPORT PROTEIN HOFB HOMOLOG"/>
    <property type="match status" value="1"/>
</dbReference>
<dbReference type="GO" id="GO:0005886">
    <property type="term" value="C:plasma membrane"/>
    <property type="evidence" value="ECO:0007669"/>
    <property type="project" value="TreeGrafter"/>
</dbReference>
<dbReference type="Gene3D" id="3.30.450.90">
    <property type="match status" value="1"/>
</dbReference>
<dbReference type="Gene3D" id="3.30.300.160">
    <property type="entry name" value="Type II secretion system, protein E, N-terminal domain"/>
    <property type="match status" value="1"/>
</dbReference>
<comment type="similarity">
    <text evidence="1">Belongs to the GSP E family.</text>
</comment>
<name>A0A519BFM6_ACIG2</name>
<evidence type="ECO:0000256" key="2">
    <source>
        <dbReference type="ARBA" id="ARBA00022741"/>
    </source>
</evidence>
<dbReference type="SUPFAM" id="SSF52540">
    <property type="entry name" value="P-loop containing nucleoside triphosphate hydrolases"/>
    <property type="match status" value="1"/>
</dbReference>
<dbReference type="FunFam" id="3.30.450.90:FF:000001">
    <property type="entry name" value="Type II secretion system ATPase GspE"/>
    <property type="match status" value="1"/>
</dbReference>
<dbReference type="Proteomes" id="UP000316562">
    <property type="component" value="Unassembled WGS sequence"/>
</dbReference>
<dbReference type="Pfam" id="PF05157">
    <property type="entry name" value="MshEN"/>
    <property type="match status" value="1"/>
</dbReference>
<protein>
    <submittedName>
        <fullName evidence="5">Type II/IV secretion system protein</fullName>
    </submittedName>
</protein>
<dbReference type="SUPFAM" id="SSF160246">
    <property type="entry name" value="EspE N-terminal domain-like"/>
    <property type="match status" value="1"/>
</dbReference>
<dbReference type="InterPro" id="IPR001482">
    <property type="entry name" value="T2SS/T4SS_dom"/>
</dbReference>
<keyword evidence="3" id="KW-0067">ATP-binding</keyword>
<dbReference type="Gene3D" id="3.40.50.300">
    <property type="entry name" value="P-loop containing nucleotide triphosphate hydrolases"/>
    <property type="match status" value="1"/>
</dbReference>
<dbReference type="InterPro" id="IPR027417">
    <property type="entry name" value="P-loop_NTPase"/>
</dbReference>
<dbReference type="PROSITE" id="PS00662">
    <property type="entry name" value="T2SP_E"/>
    <property type="match status" value="1"/>
</dbReference>
<dbReference type="Pfam" id="PF00437">
    <property type="entry name" value="T2SSE"/>
    <property type="match status" value="1"/>
</dbReference>
<organism evidence="5 6">
    <name type="scientific">Acididesulfobacter guangdongensis</name>
    <dbReference type="NCBI Taxonomy" id="2597225"/>
    <lineage>
        <taxon>Bacteria</taxon>
        <taxon>Deltaproteobacteria</taxon>
        <taxon>Candidatus Acidulodesulfobacterales</taxon>
        <taxon>Candidatus Acididesulfobacter</taxon>
    </lineage>
</organism>
<dbReference type="FunFam" id="3.40.50.300:FF:000398">
    <property type="entry name" value="Type IV pilus assembly ATPase PilB"/>
    <property type="match status" value="1"/>
</dbReference>
<reference evidence="5 6" key="1">
    <citation type="journal article" date="2019" name="ISME J.">
        <title>Insights into ecological role of a new deltaproteobacterial order Candidatus Acidulodesulfobacterales by metagenomics and metatranscriptomics.</title>
        <authorList>
            <person name="Tan S."/>
            <person name="Liu J."/>
            <person name="Fang Y."/>
            <person name="Hedlund B.P."/>
            <person name="Lian Z.H."/>
            <person name="Huang L.Y."/>
            <person name="Li J.T."/>
            <person name="Huang L.N."/>
            <person name="Li W.J."/>
            <person name="Jiang H.C."/>
            <person name="Dong H.L."/>
            <person name="Shu W.S."/>
        </authorList>
    </citation>
    <scope>NUCLEOTIDE SEQUENCE [LARGE SCALE GENOMIC DNA]</scope>
    <source>
        <strain evidence="5">AP2</strain>
    </source>
</reference>
<dbReference type="PANTHER" id="PTHR30258">
    <property type="entry name" value="TYPE II SECRETION SYSTEM PROTEIN GSPE-RELATED"/>
    <property type="match status" value="1"/>
</dbReference>
<dbReference type="GO" id="GO:0005524">
    <property type="term" value="F:ATP binding"/>
    <property type="evidence" value="ECO:0007669"/>
    <property type="project" value="UniProtKB-KW"/>
</dbReference>
<feature type="domain" description="Bacterial type II secretion system protein E" evidence="4">
    <location>
        <begin position="410"/>
        <end position="424"/>
    </location>
</feature>
<evidence type="ECO:0000313" key="6">
    <source>
        <dbReference type="Proteomes" id="UP000316562"/>
    </source>
</evidence>
<evidence type="ECO:0000313" key="5">
    <source>
        <dbReference type="EMBL" id="RZD16064.1"/>
    </source>
</evidence>
<dbReference type="GO" id="GO:0016887">
    <property type="term" value="F:ATP hydrolysis activity"/>
    <property type="evidence" value="ECO:0007669"/>
    <property type="project" value="TreeGrafter"/>
</dbReference>
<proteinExistence type="inferred from homology"/>
<evidence type="ECO:0000256" key="3">
    <source>
        <dbReference type="ARBA" id="ARBA00022840"/>
    </source>
</evidence>
<dbReference type="InterPro" id="IPR007831">
    <property type="entry name" value="T2SS_GspE_N"/>
</dbReference>
<evidence type="ECO:0000256" key="1">
    <source>
        <dbReference type="ARBA" id="ARBA00006611"/>
    </source>
</evidence>
<dbReference type="EMBL" id="SGBC01000003">
    <property type="protein sequence ID" value="RZD16064.1"/>
    <property type="molecule type" value="Genomic_DNA"/>
</dbReference>
<dbReference type="AlphaFoldDB" id="A0A519BFM6"/>
<keyword evidence="2" id="KW-0547">Nucleotide-binding</keyword>
<gene>
    <name evidence="5" type="ORF">EVJ46_07690</name>
</gene>
<dbReference type="InterPro" id="IPR037257">
    <property type="entry name" value="T2SS_E_N_sf"/>
</dbReference>
<accession>A0A519BFM6</accession>
<sequence>MKAKLGELLIKKGITDELTINNALSTQKKLNDLENKYLKLGDILVRSEIITQSQLDDILNEQQEKQDSLVGSSSKLQFEKNDGFIDFLSSEFQELDSDKNIQKTIDQDLIRLIPVSIALNYDIVPYKKENNKLYVFAANLLDAAAEDDLKFYVGCPIEQKIISKSEINQLIGKYYNAGTILNDGGGNKNENQPEAKTELIDITIPDNNKIIQFVNRTISDAIKINASDIHIECYEKELLIRYRLDGKLIEASSTSSDLKNAIISRIKIMANLDISEQRLPQDGHIKVNYKGNYIDLRVSTLPSLYGEKTVLRILDKGAIELNISKLGFSEDNIKILKNAIHKPYGITLVTGPTGSGKTTTLYSALNDLDRKSLNITTVEDPIEYNMDRITQVNVREKINFTFAEVLRALLRQDPDIIMVGEIRDKETAEISIKAALTGHMVLSTIHTNNAILTISRLINMGIDPYLIASSLNLVIAQRLVRKLCPVCKEIDSTYPVRNKNIKVYKKKGCPECMHTGFKGRAAIYEMLEINENISKLIYQNADESRITEYARENGMRFLRDSAIEKLEAGITSYDEISEYLSEEEKTS</sequence>
<evidence type="ECO:0000259" key="4">
    <source>
        <dbReference type="PROSITE" id="PS00662"/>
    </source>
</evidence>